<reference evidence="5 6" key="1">
    <citation type="submission" date="2021-03" db="EMBL/GenBank/DDBJ databases">
        <title>Sequencing the genomes of 1000 actinobacteria strains.</title>
        <authorList>
            <person name="Klenk H.-P."/>
        </authorList>
    </citation>
    <scope>NUCLEOTIDE SEQUENCE [LARGE SCALE GENOMIC DNA]</scope>
    <source>
        <strain evidence="5 6">DSM 44580</strain>
    </source>
</reference>
<dbReference type="GO" id="GO:0016787">
    <property type="term" value="F:hydrolase activity"/>
    <property type="evidence" value="ECO:0007669"/>
    <property type="project" value="UniProtKB-KW"/>
</dbReference>
<gene>
    <name evidence="5" type="ORF">JOF53_008459</name>
</gene>
<dbReference type="InterPro" id="IPR035992">
    <property type="entry name" value="Ricin_B-like_lectins"/>
</dbReference>
<evidence type="ECO:0000256" key="2">
    <source>
        <dbReference type="SAM" id="SignalP"/>
    </source>
</evidence>
<feature type="signal peptide" evidence="2">
    <location>
        <begin position="1"/>
        <end position="25"/>
    </location>
</feature>
<evidence type="ECO:0000259" key="4">
    <source>
        <dbReference type="Pfam" id="PF14587"/>
    </source>
</evidence>
<evidence type="ECO:0000256" key="1">
    <source>
        <dbReference type="SAM" id="MobiDB-lite"/>
    </source>
</evidence>
<dbReference type="Proteomes" id="UP001519363">
    <property type="component" value="Unassembled WGS sequence"/>
</dbReference>
<protein>
    <submittedName>
        <fullName evidence="5">O-glycosyl hydrolase</fullName>
    </submittedName>
</protein>
<sequence>MIRLVRVLAASAVALAAVAVPSAAAQPAAVTVRPDPSYQQEPFQGWGTSLIWFANATGGYPEPIRQRLAELLFGEQGLRLNVARYNIGGGNAPDVPPYLRAGAAVPGWWRAPAGTSRTDTDWWRPGDPRFFDAQADPRQRWWVDRIKSAVTQWEAFSNSPPWFQTVSGYVSGGFDPNTDQLRTDRIGDFAAYLTQAMTELERAHGIRFATLDPFNEPNTPYWRTTLGPDGNPTGGRQEGAHLSPQLQAQVIPVVAAALRAAHSRAVVSAPDETNPGIFAQDWAGYPEAVRAQVGQLNVHTYGTDRRTSARDIAKGAGKPLWMSEVDGHWGSGQSFTSMDPGLGIAERVVDDLRELEPRTWQLWQAVEDYNNMKPGGESPQGANWGVVQIPFDCGPADTLATCAPRINTKFHTLRNFTHHIRPGDRLIGVDTRTDVAAVRGPRSELNAVVHVNKTAEAQQVTLDLSRFTAVSPHASVRPVVTDEHGALVEGSPMRVRDRKATLTVPARSVTTFTVRGVSGVRTDPLSGPQRLTGAQSGKSLAPAGTGLVQRTTSTTAADQLWRLERRTGGYGNRAQFTVTNAATGQRLVAAEGKPALVARAADGPEARWIASSTGDGSWTMVNAGTGLVLDVTGESREDGAPIGLYQPTSRDNQRWTATGAGL</sequence>
<keyword evidence="5" id="KW-0378">Hydrolase</keyword>
<dbReference type="Pfam" id="PF14200">
    <property type="entry name" value="RicinB_lectin_2"/>
    <property type="match status" value="1"/>
</dbReference>
<evidence type="ECO:0000313" key="6">
    <source>
        <dbReference type="Proteomes" id="UP001519363"/>
    </source>
</evidence>
<dbReference type="InterPro" id="IPR017853">
    <property type="entry name" value="GH"/>
</dbReference>
<dbReference type="SUPFAM" id="SSF51445">
    <property type="entry name" value="(Trans)glycosidases"/>
    <property type="match status" value="1"/>
</dbReference>
<dbReference type="RefSeq" id="WP_086788324.1">
    <property type="nucleotide sequence ID" value="NZ_JAGIOO010000001.1"/>
</dbReference>
<dbReference type="PANTHER" id="PTHR42767">
    <property type="entry name" value="ENDO-BETA-1,6-GALACTANASE"/>
    <property type="match status" value="1"/>
</dbReference>
<dbReference type="InterPro" id="IPR039743">
    <property type="entry name" value="6GAL/EXGAL"/>
</dbReference>
<dbReference type="Gene3D" id="2.80.10.50">
    <property type="match status" value="1"/>
</dbReference>
<dbReference type="InterPro" id="IPR013780">
    <property type="entry name" value="Glyco_hydro_b"/>
</dbReference>
<name>A0ABS5ASM6_9PSEU</name>
<feature type="domain" description="Endo-beta-1,6-galactanase-like" evidence="4">
    <location>
        <begin position="31"/>
        <end position="258"/>
    </location>
</feature>
<dbReference type="InterPro" id="IPR039514">
    <property type="entry name" value="6GAL-like"/>
</dbReference>
<dbReference type="Gene3D" id="2.60.40.1180">
    <property type="entry name" value="Golgi alpha-mannosidase II"/>
    <property type="match status" value="1"/>
</dbReference>
<evidence type="ECO:0000259" key="3">
    <source>
        <dbReference type="Pfam" id="PF14200"/>
    </source>
</evidence>
<organism evidence="5 6">
    <name type="scientific">Crossiella equi</name>
    <dbReference type="NCBI Taxonomy" id="130796"/>
    <lineage>
        <taxon>Bacteria</taxon>
        <taxon>Bacillati</taxon>
        <taxon>Actinomycetota</taxon>
        <taxon>Actinomycetes</taxon>
        <taxon>Pseudonocardiales</taxon>
        <taxon>Pseudonocardiaceae</taxon>
        <taxon>Crossiella</taxon>
    </lineage>
</organism>
<evidence type="ECO:0000313" key="5">
    <source>
        <dbReference type="EMBL" id="MBP2479587.1"/>
    </source>
</evidence>
<accession>A0ABS5ASM6</accession>
<dbReference type="SUPFAM" id="SSF50370">
    <property type="entry name" value="Ricin B-like lectins"/>
    <property type="match status" value="1"/>
</dbReference>
<dbReference type="CDD" id="cd00161">
    <property type="entry name" value="beta-trefoil_Ricin-like"/>
    <property type="match status" value="1"/>
</dbReference>
<comment type="caution">
    <text evidence="5">The sequence shown here is derived from an EMBL/GenBank/DDBJ whole genome shotgun (WGS) entry which is preliminary data.</text>
</comment>
<feature type="region of interest" description="Disordered" evidence="1">
    <location>
        <begin position="639"/>
        <end position="662"/>
    </location>
</feature>
<dbReference type="PROSITE" id="PS50231">
    <property type="entry name" value="RICIN_B_LECTIN"/>
    <property type="match status" value="1"/>
</dbReference>
<feature type="chain" id="PRO_5047487467" evidence="2">
    <location>
        <begin position="26"/>
        <end position="662"/>
    </location>
</feature>
<dbReference type="PANTHER" id="PTHR42767:SF1">
    <property type="entry name" value="ENDO-BETA-1,6-GALACTANASE-LIKE DOMAIN-CONTAINING PROTEIN"/>
    <property type="match status" value="1"/>
</dbReference>
<keyword evidence="2" id="KW-0732">Signal</keyword>
<dbReference type="SUPFAM" id="SSF51011">
    <property type="entry name" value="Glycosyl hydrolase domain"/>
    <property type="match status" value="1"/>
</dbReference>
<proteinExistence type="predicted"/>
<keyword evidence="6" id="KW-1185">Reference proteome</keyword>
<dbReference type="Pfam" id="PF14587">
    <property type="entry name" value="Glyco_hydr_30_2"/>
    <property type="match status" value="1"/>
</dbReference>
<feature type="domain" description="Ricin B lectin" evidence="3">
    <location>
        <begin position="558"/>
        <end position="645"/>
    </location>
</feature>
<dbReference type="InterPro" id="IPR000772">
    <property type="entry name" value="Ricin_B_lectin"/>
</dbReference>
<dbReference type="EMBL" id="JAGIOO010000001">
    <property type="protein sequence ID" value="MBP2479587.1"/>
    <property type="molecule type" value="Genomic_DNA"/>
</dbReference>
<feature type="compositionally biased region" description="Polar residues" evidence="1">
    <location>
        <begin position="646"/>
        <end position="656"/>
    </location>
</feature>
<dbReference type="Gene3D" id="3.20.20.80">
    <property type="entry name" value="Glycosidases"/>
    <property type="match status" value="1"/>
</dbReference>
<feature type="region of interest" description="Disordered" evidence="1">
    <location>
        <begin position="520"/>
        <end position="544"/>
    </location>
</feature>